<dbReference type="CDD" id="cd07984">
    <property type="entry name" value="LPLAT_LABLAT-like"/>
    <property type="match status" value="1"/>
</dbReference>
<evidence type="ECO:0000256" key="3">
    <source>
        <dbReference type="ARBA" id="ARBA00022519"/>
    </source>
</evidence>
<dbReference type="Pfam" id="PF03279">
    <property type="entry name" value="Lip_A_acyltrans"/>
    <property type="match status" value="1"/>
</dbReference>
<dbReference type="GO" id="GO:0016746">
    <property type="term" value="F:acyltransferase activity"/>
    <property type="evidence" value="ECO:0007669"/>
    <property type="project" value="UniProtKB-KW"/>
</dbReference>
<dbReference type="PANTHER" id="PTHR30606:SF9">
    <property type="entry name" value="LIPID A BIOSYNTHESIS LAUROYLTRANSFERASE"/>
    <property type="match status" value="1"/>
</dbReference>
<dbReference type="PANTHER" id="PTHR30606">
    <property type="entry name" value="LIPID A BIOSYNTHESIS LAUROYL ACYLTRANSFERASE"/>
    <property type="match status" value="1"/>
</dbReference>
<evidence type="ECO:0000256" key="7">
    <source>
        <dbReference type="SAM" id="Phobius"/>
    </source>
</evidence>
<evidence type="ECO:0000313" key="8">
    <source>
        <dbReference type="EMBL" id="RKQ68490.1"/>
    </source>
</evidence>
<dbReference type="OrthoDB" id="9801955at2"/>
<feature type="transmembrane region" description="Helical" evidence="7">
    <location>
        <begin position="12"/>
        <end position="35"/>
    </location>
</feature>
<gene>
    <name evidence="8" type="ORF">BCL74_2970</name>
</gene>
<proteinExistence type="predicted"/>
<comment type="caution">
    <text evidence="8">The sequence shown here is derived from an EMBL/GenBank/DDBJ whole genome shotgun (WGS) entry which is preliminary data.</text>
</comment>
<keyword evidence="2" id="KW-1003">Cell membrane</keyword>
<evidence type="ECO:0000256" key="5">
    <source>
        <dbReference type="ARBA" id="ARBA00023136"/>
    </source>
</evidence>
<evidence type="ECO:0000256" key="1">
    <source>
        <dbReference type="ARBA" id="ARBA00004533"/>
    </source>
</evidence>
<dbReference type="GO" id="GO:0005886">
    <property type="term" value="C:plasma membrane"/>
    <property type="evidence" value="ECO:0007669"/>
    <property type="project" value="UniProtKB-SubCell"/>
</dbReference>
<evidence type="ECO:0000256" key="6">
    <source>
        <dbReference type="ARBA" id="ARBA00023315"/>
    </source>
</evidence>
<dbReference type="AlphaFoldDB" id="A0A420WC22"/>
<dbReference type="GO" id="GO:0009247">
    <property type="term" value="P:glycolipid biosynthetic process"/>
    <property type="evidence" value="ECO:0007669"/>
    <property type="project" value="UniProtKB-ARBA"/>
</dbReference>
<accession>A0A420WC22</accession>
<evidence type="ECO:0000256" key="4">
    <source>
        <dbReference type="ARBA" id="ARBA00022679"/>
    </source>
</evidence>
<dbReference type="RefSeq" id="WP_121221165.1">
    <property type="nucleotide sequence ID" value="NZ_RBIG01000003.1"/>
</dbReference>
<dbReference type="EMBL" id="RBIG01000003">
    <property type="protein sequence ID" value="RKQ68490.1"/>
    <property type="molecule type" value="Genomic_DNA"/>
</dbReference>
<protein>
    <submittedName>
        <fullName evidence="8">KDO2-lipid IV(A) lauroyltransferase</fullName>
    </submittedName>
</protein>
<sequence>MSDRYSAFNRFVRYPLQAAGVAPIIGLMAILPIGWASALGGAIGRTVGPWLGATRRARRNLQRAFPEKSAAEIDGIIRQMWDNLGRLVGEYPHLPRLDLLNDPRIDLVGMEHVRNARDDGQPGLFFSGHIGNWELMSLAASQAGLPLTRIYRAANNPLMNRIILWGRHKIAGDLVPKGREGAEALLSTMRADGHAGLLIDQKMNEGIPVPFFGRNAMTGTAFAAFALRYRCPLVPARVERLEGCRFRITAYPPLELPDSGDRKADIAALTTTCTAIIESWVRERPGQWLWLHRRWPD</sequence>
<dbReference type="InterPro" id="IPR004960">
    <property type="entry name" value="LipA_acyltrans"/>
</dbReference>
<dbReference type="Proteomes" id="UP000277424">
    <property type="component" value="Unassembled WGS sequence"/>
</dbReference>
<organism evidence="8 9">
    <name type="scientific">Oceanibaculum indicum</name>
    <dbReference type="NCBI Taxonomy" id="526216"/>
    <lineage>
        <taxon>Bacteria</taxon>
        <taxon>Pseudomonadati</taxon>
        <taxon>Pseudomonadota</taxon>
        <taxon>Alphaproteobacteria</taxon>
        <taxon>Rhodospirillales</taxon>
        <taxon>Oceanibaculaceae</taxon>
        <taxon>Oceanibaculum</taxon>
    </lineage>
</organism>
<keyword evidence="6" id="KW-0012">Acyltransferase</keyword>
<keyword evidence="7" id="KW-1133">Transmembrane helix</keyword>
<keyword evidence="3" id="KW-0997">Cell inner membrane</keyword>
<reference evidence="8 9" key="1">
    <citation type="submission" date="2018-10" db="EMBL/GenBank/DDBJ databases">
        <title>Comparative analysis of microorganisms from saline springs in Andes Mountain Range, Colombia.</title>
        <authorList>
            <person name="Rubin E."/>
        </authorList>
    </citation>
    <scope>NUCLEOTIDE SEQUENCE [LARGE SCALE GENOMIC DNA]</scope>
    <source>
        <strain evidence="8 9">USBA 36</strain>
    </source>
</reference>
<evidence type="ECO:0000256" key="2">
    <source>
        <dbReference type="ARBA" id="ARBA00022475"/>
    </source>
</evidence>
<evidence type="ECO:0000313" key="9">
    <source>
        <dbReference type="Proteomes" id="UP000277424"/>
    </source>
</evidence>
<keyword evidence="4 8" id="KW-0808">Transferase</keyword>
<dbReference type="PIRSF" id="PIRSF026649">
    <property type="entry name" value="MsbB"/>
    <property type="match status" value="1"/>
</dbReference>
<keyword evidence="5 7" id="KW-0472">Membrane</keyword>
<comment type="subcellular location">
    <subcellularLocation>
        <location evidence="1">Cell inner membrane</location>
    </subcellularLocation>
</comment>
<keyword evidence="7" id="KW-0812">Transmembrane</keyword>
<name>A0A420WC22_9PROT</name>